<comment type="similarity">
    <text evidence="3">Belongs to the LRR-containing bacterial E3 ligase family.</text>
</comment>
<keyword evidence="6 12" id="KW-0808">Transferase</keyword>
<dbReference type="PROSITE" id="PS52053">
    <property type="entry name" value="NEL"/>
    <property type="match status" value="1"/>
</dbReference>
<dbReference type="Gene3D" id="1.20.58.360">
    <property type="entry name" value="Shigella T3SS effector IpaH defines"/>
    <property type="match status" value="1"/>
</dbReference>
<evidence type="ECO:0000259" key="11">
    <source>
        <dbReference type="PROSITE" id="PS52053"/>
    </source>
</evidence>
<keyword evidence="8" id="KW-0833">Ubl conjugation pathway</keyword>
<dbReference type="Pfam" id="PF13855">
    <property type="entry name" value="LRR_8"/>
    <property type="match status" value="4"/>
</dbReference>
<sequence>MLTRSINKFLQQSFLIMSFKSVRSIDLFSLVALAFPCFSINYKYSGFSIRKIIDIWDKNKAATVVKIRWITSKLNLHNASFEAVLDQWVKGASGLEFPSRIEARRRILNFFVSSQEKKCLSLYNLRLTSLPDVFRFTLFSNNLEHFGELPRFFNQLQALTHLNLASNQLSSLPECIGSLKSLANLDLSDNQISYLPECIGSLKSLANLDLSDNQIRELPKSFGQLQALVYLDLESNQLSSLPECIGGLKSLAGLDLSDNQIRELPRSLNQLQALTHLHLGSNQLSSLPECIGGLESLIDLDLSDNQIRELPRSLNQLQALTHLHLGSNQLSSLPGFIGDLQTLISLDLSDNLDLSELPDQMLGLSSDCIITFTIDELSQETLEGIYETVSDPEYRGPFLRILSRERSIKESLIELYQITGRSPIEFSLLEETEELRSWLHRLFTTANFQKGGVLQKEFANKIISCLNQANKNKEFYEVFFTLIQDATGTCGDRIALSVLHLDIAHKIANIALEKMKELADFLIKGPWTIKILEEIARDKVSASSALDEIEVYLGYPVQLREKLEIPIDITEMLFFSCSGLSPEDLSNAEEHVLKKRENKEECFTFLVDNDKWIEALKNRYPTEFEAAQKKRTECTGGESEQDVIAGDKFKEKLVELTKKALE</sequence>
<evidence type="ECO:0000256" key="8">
    <source>
        <dbReference type="ARBA" id="ARBA00022786"/>
    </source>
</evidence>
<evidence type="ECO:0000313" key="12">
    <source>
        <dbReference type="EMBL" id="QZA58997.1"/>
    </source>
</evidence>
<dbReference type="Gene3D" id="3.80.10.10">
    <property type="entry name" value="Ribonuclease Inhibitor"/>
    <property type="match status" value="1"/>
</dbReference>
<evidence type="ECO:0000256" key="10">
    <source>
        <dbReference type="ARBA" id="ARBA00023200"/>
    </source>
</evidence>
<dbReference type="InterPro" id="IPR051071">
    <property type="entry name" value="LRR-bact_E3_ubiq_ligases"/>
</dbReference>
<dbReference type="EC" id="2.3.2.27" evidence="12"/>
<dbReference type="PANTHER" id="PTHR47114:SF2">
    <property type="entry name" value="OLIGODENDROCYTE-MYELIN GLYCOPROTEIN"/>
    <property type="match status" value="1"/>
</dbReference>
<keyword evidence="5" id="KW-0433">Leucine-rich repeat</keyword>
<dbReference type="SUPFAM" id="SSF52058">
    <property type="entry name" value="L domain-like"/>
    <property type="match status" value="1"/>
</dbReference>
<evidence type="ECO:0000256" key="2">
    <source>
        <dbReference type="ARBA" id="ARBA00004613"/>
    </source>
</evidence>
<comment type="subcellular location">
    <subcellularLocation>
        <location evidence="1">Host cytoplasm</location>
    </subcellularLocation>
    <subcellularLocation>
        <location evidence="2">Secreted</location>
    </subcellularLocation>
</comment>
<dbReference type="GO" id="GO:0061630">
    <property type="term" value="F:ubiquitin protein ligase activity"/>
    <property type="evidence" value="ECO:0007669"/>
    <property type="project" value="UniProtKB-EC"/>
</dbReference>
<evidence type="ECO:0000256" key="4">
    <source>
        <dbReference type="ARBA" id="ARBA00022525"/>
    </source>
</evidence>
<dbReference type="PANTHER" id="PTHR47114">
    <property type="match status" value="1"/>
</dbReference>
<dbReference type="InterPro" id="IPR029487">
    <property type="entry name" value="NEL_dom"/>
</dbReference>
<keyword evidence="7" id="KW-0677">Repeat</keyword>
<dbReference type="InterPro" id="IPR003591">
    <property type="entry name" value="Leu-rich_rpt_typical-subtyp"/>
</dbReference>
<evidence type="ECO:0000256" key="7">
    <source>
        <dbReference type="ARBA" id="ARBA00022737"/>
    </source>
</evidence>
<name>A0ABX8Z372_9BACT</name>
<dbReference type="InterPro" id="IPR032675">
    <property type="entry name" value="LRR_dom_sf"/>
</dbReference>
<dbReference type="PROSITE" id="PS51450">
    <property type="entry name" value="LRR"/>
    <property type="match status" value="6"/>
</dbReference>
<gene>
    <name evidence="12" type="ORF">RHAB15C_0000880</name>
</gene>
<accession>A0ABX8Z372</accession>
<keyword evidence="13" id="KW-1185">Reference proteome</keyword>
<evidence type="ECO:0000256" key="3">
    <source>
        <dbReference type="ARBA" id="ARBA00009868"/>
    </source>
</evidence>
<keyword evidence="9" id="KW-0832">Ubl conjugation</keyword>
<protein>
    <submittedName>
        <fullName evidence="12">E3 ubiquitin-protein ligase SspH2</fullName>
        <ecNumber evidence="12">2.3.2.27</ecNumber>
    </submittedName>
</protein>
<keyword evidence="4" id="KW-0964">Secreted</keyword>
<evidence type="ECO:0000256" key="6">
    <source>
        <dbReference type="ARBA" id="ARBA00022679"/>
    </source>
</evidence>
<proteinExistence type="inferred from homology"/>
<reference evidence="12 13" key="1">
    <citation type="submission" date="2021-05" db="EMBL/GenBank/DDBJ databases">
        <title>Ecology and evolution of chlamydial symbionts of arthropods.</title>
        <authorList>
            <person name="Halter T."/>
            <person name="Sixt B.S."/>
            <person name="Toenshoff E.R."/>
            <person name="Koestlbacher S."/>
            <person name="Schulz F."/>
            <person name="Kostanjsek R."/>
            <person name="Collingro A."/>
            <person name="Hendrickx F."/>
            <person name="Horn M."/>
        </authorList>
    </citation>
    <scope>NUCLEOTIDE SEQUENCE [LARGE SCALE GENOMIC DNA]</scope>
    <source>
        <strain evidence="12 13">15C</strain>
    </source>
</reference>
<dbReference type="SMART" id="SM00364">
    <property type="entry name" value="LRR_BAC"/>
    <property type="match status" value="10"/>
</dbReference>
<dbReference type="InterPro" id="IPR001611">
    <property type="entry name" value="Leu-rich_rpt"/>
</dbReference>
<keyword evidence="10" id="KW-1035">Host cytoplasm</keyword>
<dbReference type="Proteomes" id="UP000822862">
    <property type="component" value="Chromosome"/>
</dbReference>
<evidence type="ECO:0000256" key="5">
    <source>
        <dbReference type="ARBA" id="ARBA00022614"/>
    </source>
</evidence>
<feature type="domain" description="NEL" evidence="11">
    <location>
        <begin position="390"/>
        <end position="662"/>
    </location>
</feature>
<evidence type="ECO:0000256" key="1">
    <source>
        <dbReference type="ARBA" id="ARBA00004192"/>
    </source>
</evidence>
<dbReference type="EMBL" id="CP075585">
    <property type="protein sequence ID" value="QZA58997.1"/>
    <property type="molecule type" value="Genomic_DNA"/>
</dbReference>
<dbReference type="SMART" id="SM00365">
    <property type="entry name" value="LRR_SD22"/>
    <property type="match status" value="5"/>
</dbReference>
<dbReference type="RefSeq" id="WP_194845313.1">
    <property type="nucleotide sequence ID" value="NZ_CP075585.1"/>
</dbReference>
<organism evidence="12 13">
    <name type="scientific">Candidatus Rhabdochlamydia porcellionis</name>
    <dbReference type="NCBI Taxonomy" id="225148"/>
    <lineage>
        <taxon>Bacteria</taxon>
        <taxon>Pseudomonadati</taxon>
        <taxon>Chlamydiota</taxon>
        <taxon>Chlamydiia</taxon>
        <taxon>Parachlamydiales</taxon>
        <taxon>Candidatus Rhabdochlamydiaceae</taxon>
        <taxon>Candidatus Rhabdochlamydia</taxon>
    </lineage>
</organism>
<keyword evidence="12" id="KW-0012">Acyltransferase</keyword>
<evidence type="ECO:0000313" key="13">
    <source>
        <dbReference type="Proteomes" id="UP000822862"/>
    </source>
</evidence>
<dbReference type="SMART" id="SM00369">
    <property type="entry name" value="LRR_TYP"/>
    <property type="match status" value="9"/>
</dbReference>
<dbReference type="Pfam" id="PF14496">
    <property type="entry name" value="NEL"/>
    <property type="match status" value="1"/>
</dbReference>
<evidence type="ECO:0000256" key="9">
    <source>
        <dbReference type="ARBA" id="ARBA00022843"/>
    </source>
</evidence>